<feature type="domain" description="SGNH hydrolase-type esterase" evidence="1">
    <location>
        <begin position="24"/>
        <end position="236"/>
    </location>
</feature>
<protein>
    <recommendedName>
        <fullName evidence="1">SGNH hydrolase-type esterase domain-containing protein</fullName>
    </recommendedName>
</protein>
<dbReference type="OMA" id="VIWPKVI"/>
<dbReference type="CDD" id="cd01838">
    <property type="entry name" value="Isoamyl_acetate_hydrolase_like"/>
    <property type="match status" value="1"/>
</dbReference>
<dbReference type="EMBL" id="KN293996">
    <property type="protein sequence ID" value="EEH40156.2"/>
    <property type="molecule type" value="Genomic_DNA"/>
</dbReference>
<organism evidence="2 3">
    <name type="scientific">Paracoccidioides lutzii (strain ATCC MYA-826 / Pb01)</name>
    <name type="common">Paracoccidioides brasiliensis</name>
    <dbReference type="NCBI Taxonomy" id="502779"/>
    <lineage>
        <taxon>Eukaryota</taxon>
        <taxon>Fungi</taxon>
        <taxon>Dikarya</taxon>
        <taxon>Ascomycota</taxon>
        <taxon>Pezizomycotina</taxon>
        <taxon>Eurotiomycetes</taxon>
        <taxon>Eurotiomycetidae</taxon>
        <taxon>Onygenales</taxon>
        <taxon>Ajellomycetaceae</taxon>
        <taxon>Paracoccidioides</taxon>
    </lineage>
</organism>
<dbReference type="eggNOG" id="KOG3035">
    <property type="taxonomic scope" value="Eukaryota"/>
</dbReference>
<dbReference type="VEuPathDB" id="FungiDB:PAAG_02211"/>
<evidence type="ECO:0000313" key="2">
    <source>
        <dbReference type="EMBL" id="EEH40156.2"/>
    </source>
</evidence>
<dbReference type="SUPFAM" id="SSF52266">
    <property type="entry name" value="SGNH hydrolase"/>
    <property type="match status" value="1"/>
</dbReference>
<evidence type="ECO:0000259" key="1">
    <source>
        <dbReference type="Pfam" id="PF13472"/>
    </source>
</evidence>
<proteinExistence type="predicted"/>
<keyword evidence="3" id="KW-1185">Reference proteome</keyword>
<evidence type="ECO:0000313" key="3">
    <source>
        <dbReference type="Proteomes" id="UP000002059"/>
    </source>
</evidence>
<dbReference type="HOGENOM" id="CLU_051989_0_0_1"/>
<dbReference type="GeneID" id="9099012"/>
<gene>
    <name evidence="2" type="ORF">PAAG_02211</name>
</gene>
<dbReference type="AlphaFoldDB" id="C1GVD4"/>
<dbReference type="Gene3D" id="3.40.50.1110">
    <property type="entry name" value="SGNH hydrolase"/>
    <property type="match status" value="1"/>
</dbReference>
<reference evidence="2 3" key="1">
    <citation type="journal article" date="2011" name="PLoS Genet.">
        <title>Comparative genomic analysis of human fungal pathogens causing paracoccidioidomycosis.</title>
        <authorList>
            <person name="Desjardins C.A."/>
            <person name="Champion M.D."/>
            <person name="Holder J.W."/>
            <person name="Muszewska A."/>
            <person name="Goldberg J."/>
            <person name="Bailao A.M."/>
            <person name="Brigido M.M."/>
            <person name="Ferreira M.E."/>
            <person name="Garcia A.M."/>
            <person name="Grynberg M."/>
            <person name="Gujja S."/>
            <person name="Heiman D.I."/>
            <person name="Henn M.R."/>
            <person name="Kodira C.D."/>
            <person name="Leon-Narvaez H."/>
            <person name="Longo L.V."/>
            <person name="Ma L.J."/>
            <person name="Malavazi I."/>
            <person name="Matsuo A.L."/>
            <person name="Morais F.V."/>
            <person name="Pereira M."/>
            <person name="Rodriguez-Brito S."/>
            <person name="Sakthikumar S."/>
            <person name="Salem-Izacc S.M."/>
            <person name="Sykes S.M."/>
            <person name="Teixeira M.M."/>
            <person name="Vallejo M.C."/>
            <person name="Walter M.E."/>
            <person name="Yandava C."/>
            <person name="Young S."/>
            <person name="Zeng Q."/>
            <person name="Zucker J."/>
            <person name="Felipe M.S."/>
            <person name="Goldman G.H."/>
            <person name="Haas B.J."/>
            <person name="McEwen J.G."/>
            <person name="Nino-Vega G."/>
            <person name="Puccia R."/>
            <person name="San-Blas G."/>
            <person name="Soares C.M."/>
            <person name="Birren B.W."/>
            <person name="Cuomo C.A."/>
        </authorList>
    </citation>
    <scope>NUCLEOTIDE SEQUENCE [LARGE SCALE GENOMIC DNA]</scope>
    <source>
        <strain evidence="3">ATCC MYA-826 / Pb01</strain>
    </source>
</reference>
<dbReference type="KEGG" id="pbl:PAAG_02211"/>
<dbReference type="OrthoDB" id="671439at2759"/>
<dbReference type="InterPro" id="IPR036514">
    <property type="entry name" value="SGNH_hydro_sf"/>
</dbReference>
<dbReference type="Proteomes" id="UP000002059">
    <property type="component" value="Partially assembled WGS sequence"/>
</dbReference>
<sequence>MTDTSASHLEPSTASFVEYEQIILFGDSITQGSCSQQEGFAFMPALQHDYVRKFDVINRGFNGYTSQQGLEILPSFFPSPQKAKVRLMTIFFGANDAVLPPFQQHVPLPLYKIGLSKILTHPLIQNHHPETRLLLLTPPPINEYQLEPAAAAETQSAPAPAPVIRKADTTKQYAEACRDVGRELGVPVVDTWAAFMKEAGWEEGEPLAGSKRAPANVRLGELLSDGLHFSPEGYRVMYREVMKVIRACYPELAPEKVPMRFPGWEKAPTGVL</sequence>
<accession>C1GVD4</accession>
<dbReference type="PANTHER" id="PTHR14209:SF19">
    <property type="entry name" value="ISOAMYL ACETATE-HYDROLYZING ESTERASE 1 HOMOLOG"/>
    <property type="match status" value="1"/>
</dbReference>
<dbReference type="Pfam" id="PF13472">
    <property type="entry name" value="Lipase_GDSL_2"/>
    <property type="match status" value="1"/>
</dbReference>
<name>C1GVD4_PARBA</name>
<dbReference type="InterPro" id="IPR045136">
    <property type="entry name" value="Iah1-like"/>
</dbReference>
<dbReference type="InterPro" id="IPR013830">
    <property type="entry name" value="SGNH_hydro"/>
</dbReference>
<dbReference type="STRING" id="502779.C1GVD4"/>
<dbReference type="RefSeq" id="XP_015701620.1">
    <property type="nucleotide sequence ID" value="XM_015844572.1"/>
</dbReference>
<dbReference type="PANTHER" id="PTHR14209">
    <property type="entry name" value="ISOAMYL ACETATE-HYDROLYZING ESTERASE 1"/>
    <property type="match status" value="1"/>
</dbReference>